<dbReference type="PANTHER" id="PTHR12526">
    <property type="entry name" value="GLYCOSYLTRANSFERASE"/>
    <property type="match status" value="1"/>
</dbReference>
<dbReference type="InterPro" id="IPR001296">
    <property type="entry name" value="Glyco_trans_1"/>
</dbReference>
<comment type="caution">
    <text evidence="3">The sequence shown here is derived from an EMBL/GenBank/DDBJ whole genome shotgun (WGS) entry which is preliminary data.</text>
</comment>
<dbReference type="Gene3D" id="3.40.50.2000">
    <property type="entry name" value="Glycogen Phosphorylase B"/>
    <property type="match status" value="2"/>
</dbReference>
<name>A0A0E9N4Z4_9BACT</name>
<dbReference type="GO" id="GO:0016757">
    <property type="term" value="F:glycosyltransferase activity"/>
    <property type="evidence" value="ECO:0007669"/>
    <property type="project" value="InterPro"/>
</dbReference>
<keyword evidence="3" id="KW-0808">Transferase</keyword>
<dbReference type="CDD" id="cd03801">
    <property type="entry name" value="GT4_PimA-like"/>
    <property type="match status" value="1"/>
</dbReference>
<evidence type="ECO:0000259" key="2">
    <source>
        <dbReference type="Pfam" id="PF13439"/>
    </source>
</evidence>
<dbReference type="AlphaFoldDB" id="A0A0E9N4Z4"/>
<dbReference type="Proteomes" id="UP000033121">
    <property type="component" value="Unassembled WGS sequence"/>
</dbReference>
<protein>
    <submittedName>
        <fullName evidence="3">Putative glycosyltransferase</fullName>
    </submittedName>
</protein>
<gene>
    <name evidence="3" type="ORF">FPE01S_04_01270</name>
</gene>
<feature type="domain" description="Glycosyltransferase subfamily 4-like N-terminal" evidence="2">
    <location>
        <begin position="59"/>
        <end position="167"/>
    </location>
</feature>
<feature type="domain" description="Glycosyl transferase family 1" evidence="1">
    <location>
        <begin position="173"/>
        <end position="333"/>
    </location>
</feature>
<evidence type="ECO:0000313" key="3">
    <source>
        <dbReference type="EMBL" id="GAO44884.1"/>
    </source>
</evidence>
<dbReference type="Pfam" id="PF13439">
    <property type="entry name" value="Glyco_transf_4"/>
    <property type="match status" value="1"/>
</dbReference>
<dbReference type="RefSeq" id="WP_072054025.1">
    <property type="nucleotide sequence ID" value="NZ_BBWV01000004.1"/>
</dbReference>
<evidence type="ECO:0000259" key="1">
    <source>
        <dbReference type="Pfam" id="PF00534"/>
    </source>
</evidence>
<keyword evidence="4" id="KW-1185">Reference proteome</keyword>
<sequence>MQRGENSVFVKVLQIGEDHVDFRGGIGAVIASYQRFLPQFQSICSHRPLSSLGKIICFLRGYLRLWYTLVTRPSIKILHIHGSYGASVYRKAVIAFTGRFFFRKKIIYHIHSSEYLTKYDAGSGVYRKLCRYLIERADAVICLTPYWKEAFSKKFATRRIRVVYNMIAPPDKKIQVQQRVAHRPLELLFMGLIDRKKGVFDLVEMAKEKKDELEGKVVFRLGGAGKTDSLKTAIKKYQLRNIIDYRGWITESEKNGYFDAADVYILPSHNEGLPISILEAMSHGLPVIASRVGGIPEIMQHNVNGFLIEKGDAAGLLKAIQRYEGNNALLKEHSEASLRLVRAFYPENIVPQLEAVYRGLLPLQEKKLRPKFYTTHCE</sequence>
<organism evidence="3 4">
    <name type="scientific">Flavihumibacter petaseus NBRC 106054</name>
    <dbReference type="NCBI Taxonomy" id="1220578"/>
    <lineage>
        <taxon>Bacteria</taxon>
        <taxon>Pseudomonadati</taxon>
        <taxon>Bacteroidota</taxon>
        <taxon>Chitinophagia</taxon>
        <taxon>Chitinophagales</taxon>
        <taxon>Chitinophagaceae</taxon>
        <taxon>Flavihumibacter</taxon>
    </lineage>
</organism>
<dbReference type="InterPro" id="IPR028098">
    <property type="entry name" value="Glyco_trans_4-like_N"/>
</dbReference>
<dbReference type="STRING" id="1220578.FPE01S_04_01270"/>
<dbReference type="PANTHER" id="PTHR12526:SF637">
    <property type="entry name" value="GLYCOSYLTRANSFERASE EPSF-RELATED"/>
    <property type="match status" value="1"/>
</dbReference>
<dbReference type="EMBL" id="BBWV01000004">
    <property type="protein sequence ID" value="GAO44884.1"/>
    <property type="molecule type" value="Genomic_DNA"/>
</dbReference>
<evidence type="ECO:0000313" key="4">
    <source>
        <dbReference type="Proteomes" id="UP000033121"/>
    </source>
</evidence>
<accession>A0A0E9N4Z4</accession>
<dbReference type="SUPFAM" id="SSF53756">
    <property type="entry name" value="UDP-Glycosyltransferase/glycogen phosphorylase"/>
    <property type="match status" value="1"/>
</dbReference>
<reference evidence="3 4" key="1">
    <citation type="submission" date="2015-04" db="EMBL/GenBank/DDBJ databases">
        <title>Whole genome shotgun sequence of Flavihumibacter petaseus NBRC 106054.</title>
        <authorList>
            <person name="Miyazawa S."/>
            <person name="Hosoyama A."/>
            <person name="Hashimoto M."/>
            <person name="Noguchi M."/>
            <person name="Tsuchikane K."/>
            <person name="Ohji S."/>
            <person name="Yamazoe A."/>
            <person name="Ichikawa N."/>
            <person name="Kimura A."/>
            <person name="Fujita N."/>
        </authorList>
    </citation>
    <scope>NUCLEOTIDE SEQUENCE [LARGE SCALE GENOMIC DNA]</scope>
    <source>
        <strain evidence="3 4">NBRC 106054</strain>
    </source>
</reference>
<proteinExistence type="predicted"/>
<dbReference type="Pfam" id="PF00534">
    <property type="entry name" value="Glycos_transf_1"/>
    <property type="match status" value="1"/>
</dbReference>